<dbReference type="InterPro" id="IPR051677">
    <property type="entry name" value="AfsR-DnrI-RedD_regulator"/>
</dbReference>
<dbReference type="STRING" id="1494590.ATN84_17815"/>
<dbReference type="Gene3D" id="1.25.40.10">
    <property type="entry name" value="Tetratricopeptide repeat domain"/>
    <property type="match status" value="1"/>
</dbReference>
<keyword evidence="1" id="KW-0802">TPR repeat</keyword>
<dbReference type="PANTHER" id="PTHR35807">
    <property type="entry name" value="TRANSCRIPTIONAL REGULATOR REDD-RELATED"/>
    <property type="match status" value="1"/>
</dbReference>
<dbReference type="GO" id="GO:0006355">
    <property type="term" value="P:regulation of DNA-templated transcription"/>
    <property type="evidence" value="ECO:0007669"/>
    <property type="project" value="InterPro"/>
</dbReference>
<comment type="caution">
    <text evidence="2">The sequence shown here is derived from an EMBL/GenBank/DDBJ whole genome shotgun (WGS) entry which is preliminary data.</text>
</comment>
<proteinExistence type="predicted"/>
<protein>
    <submittedName>
        <fullName evidence="2">Uncharacterized protein</fullName>
    </submittedName>
</protein>
<dbReference type="InterPro" id="IPR019734">
    <property type="entry name" value="TPR_rpt"/>
</dbReference>
<dbReference type="PROSITE" id="PS50005">
    <property type="entry name" value="TPR"/>
    <property type="match status" value="1"/>
</dbReference>
<dbReference type="InterPro" id="IPR016032">
    <property type="entry name" value="Sig_transdc_resp-reg_C-effctor"/>
</dbReference>
<reference evidence="2 3" key="1">
    <citation type="submission" date="2015-11" db="EMBL/GenBank/DDBJ databases">
        <title>Draft genome sequence of Paramesorhizobium deserti A-3-E, a strain highly resistant to diverse beta-lactam antibiotics.</title>
        <authorList>
            <person name="Lv R."/>
            <person name="Yang X."/>
            <person name="Fang N."/>
            <person name="Guo J."/>
            <person name="Luo X."/>
            <person name="Peng F."/>
            <person name="Yang R."/>
            <person name="Cui Y."/>
            <person name="Fang C."/>
            <person name="Song Y."/>
        </authorList>
    </citation>
    <scope>NUCLEOTIDE SEQUENCE [LARGE SCALE GENOMIC DNA]</scope>
    <source>
        <strain evidence="2 3">A-3-E</strain>
    </source>
</reference>
<dbReference type="SUPFAM" id="SSF46894">
    <property type="entry name" value="C-terminal effector domain of the bipartite response regulators"/>
    <property type="match status" value="1"/>
</dbReference>
<evidence type="ECO:0000256" key="1">
    <source>
        <dbReference type="PROSITE-ProRule" id="PRU00339"/>
    </source>
</evidence>
<accession>A0A135HRL5</accession>
<dbReference type="OrthoDB" id="54411at2"/>
<dbReference type="RefSeq" id="WP_068884086.1">
    <property type="nucleotide sequence ID" value="NZ_LNTU01000037.1"/>
</dbReference>
<evidence type="ECO:0000313" key="2">
    <source>
        <dbReference type="EMBL" id="KXF75817.1"/>
    </source>
</evidence>
<dbReference type="AlphaFoldDB" id="A0A135HRL5"/>
<name>A0A135HRL5_9HYPH</name>
<dbReference type="EMBL" id="LNTU01000037">
    <property type="protein sequence ID" value="KXF75817.1"/>
    <property type="molecule type" value="Genomic_DNA"/>
</dbReference>
<dbReference type="GO" id="GO:0003677">
    <property type="term" value="F:DNA binding"/>
    <property type="evidence" value="ECO:0007669"/>
    <property type="project" value="InterPro"/>
</dbReference>
<feature type="repeat" description="TPR" evidence="1">
    <location>
        <begin position="487"/>
        <end position="520"/>
    </location>
</feature>
<dbReference type="Proteomes" id="UP000070107">
    <property type="component" value="Unassembled WGS sequence"/>
</dbReference>
<evidence type="ECO:0000313" key="3">
    <source>
        <dbReference type="Proteomes" id="UP000070107"/>
    </source>
</evidence>
<sequence>MNFRLVTFGGLRLIDASGKEVAFPQKGLLAMCCLFDSPDHELPREKLARFLWGDTHRSTAYVNLRKSLSRIKQRQDELGAHFLEIGPKSITLNAKVLESDFQALSHVDPNASLGGLRSIAQRLSGGEFLENVEPESAPARKWIIQQRERLAGELRSLFFQALPEARQEREFGLIRNVALRILADNPFDEPAREALFTAHDAEREVGEEQQDTTAVSSTPTARMLVPAQPIQPRVQAGAVPDGLRPAEYSSSFGRLAKTRAEISAALPRLALLPPMVADGSLDPRASAHALIEDITIGLCALRSVSVVAPYTAAQIGLQSDKASTIERHAIDYILDCRVSPETYGGTLYTQLIHFANDEIIWADRFSLAPEGLLIGRREIAIHIAKAIAREVEHNRMAREHFISDPQAYRLFLLGQRNIKQIQLPNVRRARKLFRQAITVKADYAPALSGIARTYFMEWLLTARGDSELLTMAERFARQSIATDERLASGYRELGNIRLYQHEFEESIETLDQAERLSPHYADVIASYADALAQASQPADALEKIRRSISLNPLCPDDYLWIAASACYSTEQYEQALSYIAQMKDRSLADRLSAACWAMLGDLKKARYFVRKTREAQPDFALDKWIAAVPFRDEWQKEHYREGLLKAGF</sequence>
<gene>
    <name evidence="2" type="ORF">ATN84_17815</name>
</gene>
<keyword evidence="3" id="KW-1185">Reference proteome</keyword>
<dbReference type="SUPFAM" id="SSF48452">
    <property type="entry name" value="TPR-like"/>
    <property type="match status" value="1"/>
</dbReference>
<dbReference type="SMART" id="SM00028">
    <property type="entry name" value="TPR"/>
    <property type="match status" value="2"/>
</dbReference>
<organism evidence="2 3">
    <name type="scientific">Paramesorhizobium deserti</name>
    <dbReference type="NCBI Taxonomy" id="1494590"/>
    <lineage>
        <taxon>Bacteria</taxon>
        <taxon>Pseudomonadati</taxon>
        <taxon>Pseudomonadota</taxon>
        <taxon>Alphaproteobacteria</taxon>
        <taxon>Hyphomicrobiales</taxon>
        <taxon>Phyllobacteriaceae</taxon>
        <taxon>Paramesorhizobium</taxon>
    </lineage>
</organism>
<dbReference type="InterPro" id="IPR011990">
    <property type="entry name" value="TPR-like_helical_dom_sf"/>
</dbReference>